<comment type="caution">
    <text evidence="1">The sequence shown here is derived from an EMBL/GenBank/DDBJ whole genome shotgun (WGS) entry which is preliminary data.</text>
</comment>
<gene>
    <name evidence="1" type="ORF">CLOSTMETH_03050</name>
</gene>
<dbReference type="AlphaFoldDB" id="C0EGQ7"/>
<name>C0EGQ7_9FIRM</name>
<reference evidence="1 2" key="2">
    <citation type="submission" date="2009-02" db="EMBL/GenBank/DDBJ databases">
        <title>Draft genome sequence of Clostridium methylpentosum (DSM 5476).</title>
        <authorList>
            <person name="Sudarsanam P."/>
            <person name="Ley R."/>
            <person name="Guruge J."/>
            <person name="Turnbaugh P.J."/>
            <person name="Mahowald M."/>
            <person name="Liep D."/>
            <person name="Gordon J."/>
        </authorList>
    </citation>
    <scope>NUCLEOTIDE SEQUENCE [LARGE SCALE GENOMIC DNA]</scope>
    <source>
        <strain evidence="1 2">DSM 5476</strain>
    </source>
</reference>
<reference evidence="1 2" key="1">
    <citation type="submission" date="2009-01" db="EMBL/GenBank/DDBJ databases">
        <authorList>
            <person name="Fulton L."/>
            <person name="Clifton S."/>
            <person name="Fulton B."/>
            <person name="Xu J."/>
            <person name="Minx P."/>
            <person name="Pepin K.H."/>
            <person name="Johnson M."/>
            <person name="Bhonagiri V."/>
            <person name="Nash W.E."/>
            <person name="Mardis E.R."/>
            <person name="Wilson R.K."/>
        </authorList>
    </citation>
    <scope>NUCLEOTIDE SEQUENCE [LARGE SCALE GENOMIC DNA]</scope>
    <source>
        <strain evidence="1 2">DSM 5476</strain>
    </source>
</reference>
<dbReference type="EMBL" id="ACEC01000108">
    <property type="protein sequence ID" value="EEG29330.1"/>
    <property type="molecule type" value="Genomic_DNA"/>
</dbReference>
<keyword evidence="2" id="KW-1185">Reference proteome</keyword>
<dbReference type="STRING" id="537013.CLOSTMETH_03050"/>
<dbReference type="Proteomes" id="UP000003340">
    <property type="component" value="Unassembled WGS sequence"/>
</dbReference>
<protein>
    <submittedName>
        <fullName evidence="1">Uncharacterized protein</fullName>
    </submittedName>
</protein>
<dbReference type="HOGENOM" id="CLU_2057314_0_0_9"/>
<evidence type="ECO:0000313" key="1">
    <source>
        <dbReference type="EMBL" id="EEG29330.1"/>
    </source>
</evidence>
<sequence length="119" mass="13213">MAKLYQICCPKCNNKRYFNRYGKDAHGFHKYQCLAPDAPKEQRGRPVGSGRTKEYPTCPVCGKAMYVCITIGITTSTVPARTGSVGIPSLYRSLRLFQRRPCPNCSARRTSNGCATPSM</sequence>
<organism evidence="1 2">
    <name type="scientific">[Clostridium] methylpentosum DSM 5476</name>
    <dbReference type="NCBI Taxonomy" id="537013"/>
    <lineage>
        <taxon>Bacteria</taxon>
        <taxon>Bacillati</taxon>
        <taxon>Bacillota</taxon>
        <taxon>Clostridia</taxon>
        <taxon>Eubacteriales</taxon>
        <taxon>Oscillospiraceae</taxon>
        <taxon>Oscillospiraceae incertae sedis</taxon>
    </lineage>
</organism>
<evidence type="ECO:0000313" key="2">
    <source>
        <dbReference type="Proteomes" id="UP000003340"/>
    </source>
</evidence>
<accession>C0EGQ7</accession>
<proteinExistence type="predicted"/>